<reference evidence="4" key="1">
    <citation type="journal article" date="2019" name="Int. J. Syst. Evol. Microbiol.">
        <title>The Global Catalogue of Microorganisms (GCM) 10K type strain sequencing project: providing services to taxonomists for standard genome sequencing and annotation.</title>
        <authorList>
            <consortium name="The Broad Institute Genomics Platform"/>
            <consortium name="The Broad Institute Genome Sequencing Center for Infectious Disease"/>
            <person name="Wu L."/>
            <person name="Ma J."/>
        </authorList>
    </citation>
    <scope>NUCLEOTIDE SEQUENCE [LARGE SCALE GENOMIC DNA]</scope>
    <source>
        <strain evidence="4">JCM 13850</strain>
    </source>
</reference>
<evidence type="ECO:0000313" key="3">
    <source>
        <dbReference type="EMBL" id="GAA2171288.1"/>
    </source>
</evidence>
<feature type="region of interest" description="Disordered" evidence="1">
    <location>
        <begin position="1"/>
        <end position="21"/>
    </location>
</feature>
<dbReference type="Proteomes" id="UP001501020">
    <property type="component" value="Unassembled WGS sequence"/>
</dbReference>
<accession>A0ABP5MA19</accession>
<evidence type="ECO:0000256" key="1">
    <source>
        <dbReference type="SAM" id="MobiDB-lite"/>
    </source>
</evidence>
<proteinExistence type="predicted"/>
<keyword evidence="2" id="KW-0812">Transmembrane</keyword>
<keyword evidence="2" id="KW-0472">Membrane</keyword>
<dbReference type="InterPro" id="IPR021454">
    <property type="entry name" value="DUF3105"/>
</dbReference>
<comment type="caution">
    <text evidence="3">The sequence shown here is derived from an EMBL/GenBank/DDBJ whole genome shotgun (WGS) entry which is preliminary data.</text>
</comment>
<name>A0ABP5MA19_9ACTN</name>
<dbReference type="RefSeq" id="WP_344285187.1">
    <property type="nucleotide sequence ID" value="NZ_BAAAMR010000225.1"/>
</dbReference>
<evidence type="ECO:0000256" key="2">
    <source>
        <dbReference type="SAM" id="Phobius"/>
    </source>
</evidence>
<keyword evidence="4" id="KW-1185">Reference proteome</keyword>
<gene>
    <name evidence="3" type="ORF">GCM10009727_96520</name>
</gene>
<sequence length="207" mass="22338">MSKSARNQQARKKNARKKNALTQRQVPWGGIAFFTVIGLVAVVAIGYAFVQSRPSSADGASSIKGVVVKDGLSRNHVSGTVSYDGNPPMGGDHDPVWQNCDGRVYDQALRNENAVHSLEHGAVWITYRPGLPTAQLDALKAKVERTDYTFLSPYPTLDAPIALTAWGHQLKLQDAGDARVDRFLRAFVKGPQTPEPGAACDGAKDTP</sequence>
<organism evidence="3 4">
    <name type="scientific">Actinomadura napierensis</name>
    <dbReference type="NCBI Taxonomy" id="267854"/>
    <lineage>
        <taxon>Bacteria</taxon>
        <taxon>Bacillati</taxon>
        <taxon>Actinomycetota</taxon>
        <taxon>Actinomycetes</taxon>
        <taxon>Streptosporangiales</taxon>
        <taxon>Thermomonosporaceae</taxon>
        <taxon>Actinomadura</taxon>
    </lineage>
</organism>
<evidence type="ECO:0000313" key="4">
    <source>
        <dbReference type="Proteomes" id="UP001501020"/>
    </source>
</evidence>
<feature type="transmembrane region" description="Helical" evidence="2">
    <location>
        <begin position="26"/>
        <end position="50"/>
    </location>
</feature>
<keyword evidence="2" id="KW-1133">Transmembrane helix</keyword>
<protein>
    <recommendedName>
        <fullName evidence="5">DUF3105 domain-containing protein</fullName>
    </recommendedName>
</protein>
<dbReference type="Pfam" id="PF11303">
    <property type="entry name" value="DUF3105"/>
    <property type="match status" value="1"/>
</dbReference>
<evidence type="ECO:0008006" key="5">
    <source>
        <dbReference type="Google" id="ProtNLM"/>
    </source>
</evidence>
<feature type="compositionally biased region" description="Basic residues" evidence="1">
    <location>
        <begin position="9"/>
        <end position="19"/>
    </location>
</feature>
<dbReference type="EMBL" id="BAAAMR010000225">
    <property type="protein sequence ID" value="GAA2171288.1"/>
    <property type="molecule type" value="Genomic_DNA"/>
</dbReference>